<keyword evidence="2" id="KW-1185">Reference proteome</keyword>
<accession>A0AAV0P6N3</accession>
<proteinExistence type="predicted"/>
<gene>
    <name evidence="1" type="ORF">LITE_LOCUS37058</name>
</gene>
<evidence type="ECO:0000313" key="1">
    <source>
        <dbReference type="EMBL" id="CAI0466503.1"/>
    </source>
</evidence>
<evidence type="ECO:0000313" key="2">
    <source>
        <dbReference type="Proteomes" id="UP001154282"/>
    </source>
</evidence>
<reference evidence="1" key="1">
    <citation type="submission" date="2022-08" db="EMBL/GenBank/DDBJ databases">
        <authorList>
            <person name="Gutierrez-Valencia J."/>
        </authorList>
    </citation>
    <scope>NUCLEOTIDE SEQUENCE</scope>
</reference>
<dbReference type="Proteomes" id="UP001154282">
    <property type="component" value="Unassembled WGS sequence"/>
</dbReference>
<dbReference type="EMBL" id="CAMGYJ010000008">
    <property type="protein sequence ID" value="CAI0466503.1"/>
    <property type="molecule type" value="Genomic_DNA"/>
</dbReference>
<dbReference type="AlphaFoldDB" id="A0AAV0P6N3"/>
<comment type="caution">
    <text evidence="1">The sequence shown here is derived from an EMBL/GenBank/DDBJ whole genome shotgun (WGS) entry which is preliminary data.</text>
</comment>
<name>A0AAV0P6N3_9ROSI</name>
<feature type="non-terminal residue" evidence="1">
    <location>
        <position position="1"/>
    </location>
</feature>
<protein>
    <submittedName>
        <fullName evidence="1">Uncharacterized protein</fullName>
    </submittedName>
</protein>
<organism evidence="1 2">
    <name type="scientific">Linum tenue</name>
    <dbReference type="NCBI Taxonomy" id="586396"/>
    <lineage>
        <taxon>Eukaryota</taxon>
        <taxon>Viridiplantae</taxon>
        <taxon>Streptophyta</taxon>
        <taxon>Embryophyta</taxon>
        <taxon>Tracheophyta</taxon>
        <taxon>Spermatophyta</taxon>
        <taxon>Magnoliopsida</taxon>
        <taxon>eudicotyledons</taxon>
        <taxon>Gunneridae</taxon>
        <taxon>Pentapetalae</taxon>
        <taxon>rosids</taxon>
        <taxon>fabids</taxon>
        <taxon>Malpighiales</taxon>
        <taxon>Linaceae</taxon>
        <taxon>Linum</taxon>
    </lineage>
</organism>
<sequence length="107" mass="11305">RRLVRCNLGRPRSTAAVVVGCAGYCWVGVDELALVDPLGEDVDGLGETIHPGGVGLAAAIAAQRGYPDFVVEMAVHAVDVAAERAVEDFLQLLGVLGLLREQLLARR</sequence>